<organism evidence="4 5">
    <name type="scientific">Zophobas morio</name>
    <dbReference type="NCBI Taxonomy" id="2755281"/>
    <lineage>
        <taxon>Eukaryota</taxon>
        <taxon>Metazoa</taxon>
        <taxon>Ecdysozoa</taxon>
        <taxon>Arthropoda</taxon>
        <taxon>Hexapoda</taxon>
        <taxon>Insecta</taxon>
        <taxon>Pterygota</taxon>
        <taxon>Neoptera</taxon>
        <taxon>Endopterygota</taxon>
        <taxon>Coleoptera</taxon>
        <taxon>Polyphaga</taxon>
        <taxon>Cucujiformia</taxon>
        <taxon>Tenebrionidae</taxon>
        <taxon>Zophobas</taxon>
    </lineage>
</organism>
<dbReference type="InterPro" id="IPR052338">
    <property type="entry name" value="Transposase_5"/>
</dbReference>
<evidence type="ECO:0000256" key="2">
    <source>
        <dbReference type="ARBA" id="ARBA00022724"/>
    </source>
</evidence>
<dbReference type="GO" id="GO:0005634">
    <property type="term" value="C:nucleus"/>
    <property type="evidence" value="ECO:0007669"/>
    <property type="project" value="UniProtKB-SubCell"/>
</dbReference>
<dbReference type="Proteomes" id="UP001168821">
    <property type="component" value="Unassembled WGS sequence"/>
</dbReference>
<dbReference type="NCBIfam" id="NF033545">
    <property type="entry name" value="transpos_IS630"/>
    <property type="match status" value="1"/>
</dbReference>
<comment type="caution">
    <text evidence="4">The sequence shown here is derived from an EMBL/GenBank/DDBJ whole genome shotgun (WGS) entry which is preliminary data.</text>
</comment>
<dbReference type="AlphaFoldDB" id="A0AA38IU92"/>
<dbReference type="GO" id="GO:0006355">
    <property type="term" value="P:regulation of DNA-templated transcription"/>
    <property type="evidence" value="ECO:0007669"/>
    <property type="project" value="InterPro"/>
</dbReference>
<keyword evidence="5" id="KW-1185">Reference proteome</keyword>
<evidence type="ECO:0000259" key="3">
    <source>
        <dbReference type="PROSITE" id="PS51057"/>
    </source>
</evidence>
<dbReference type="InterPro" id="IPR001523">
    <property type="entry name" value="Paired_dom"/>
</dbReference>
<dbReference type="EMBL" id="JALNTZ010000002">
    <property type="protein sequence ID" value="KAJ3660874.1"/>
    <property type="molecule type" value="Genomic_DNA"/>
</dbReference>
<keyword evidence="2" id="KW-0563">Paired box</keyword>
<dbReference type="PANTHER" id="PTHR23022:SF135">
    <property type="entry name" value="SI:DKEY-77F5.3"/>
    <property type="match status" value="1"/>
</dbReference>
<dbReference type="PROSITE" id="PS51057">
    <property type="entry name" value="PAIRED_2"/>
    <property type="match status" value="1"/>
</dbReference>
<name>A0AA38IU92_9CUCU</name>
<dbReference type="InterPro" id="IPR009057">
    <property type="entry name" value="Homeodomain-like_sf"/>
</dbReference>
<dbReference type="GO" id="GO:0003677">
    <property type="term" value="F:DNA binding"/>
    <property type="evidence" value="ECO:0007669"/>
    <property type="project" value="InterPro"/>
</dbReference>
<dbReference type="InterPro" id="IPR036397">
    <property type="entry name" value="RNaseH_sf"/>
</dbReference>
<dbReference type="InterPro" id="IPR038717">
    <property type="entry name" value="Tc1-like_DDE_dom"/>
</dbReference>
<dbReference type="InterPro" id="IPR002492">
    <property type="entry name" value="Transposase_Tc1-like"/>
</dbReference>
<evidence type="ECO:0000313" key="5">
    <source>
        <dbReference type="Proteomes" id="UP001168821"/>
    </source>
</evidence>
<accession>A0AA38IU92</accession>
<dbReference type="SUPFAM" id="SSF46689">
    <property type="entry name" value="Homeodomain-like"/>
    <property type="match status" value="1"/>
</dbReference>
<feature type="domain" description="Paired" evidence="3">
    <location>
        <begin position="1"/>
        <end position="111"/>
    </location>
</feature>
<dbReference type="Gene3D" id="1.10.10.10">
    <property type="entry name" value="Winged helix-like DNA-binding domain superfamily/Winged helix DNA-binding domain"/>
    <property type="match status" value="1"/>
</dbReference>
<protein>
    <recommendedName>
        <fullName evidence="3">Paired domain-containing protein</fullName>
    </recommendedName>
</protein>
<dbReference type="Gene3D" id="3.30.420.10">
    <property type="entry name" value="Ribonuclease H-like superfamily/Ribonuclease H"/>
    <property type="match status" value="1"/>
</dbReference>
<dbReference type="Pfam" id="PF13358">
    <property type="entry name" value="DDE_3"/>
    <property type="match status" value="1"/>
</dbReference>
<evidence type="ECO:0000313" key="4">
    <source>
        <dbReference type="EMBL" id="KAJ3660874.1"/>
    </source>
</evidence>
<sequence length="340" mass="39874">MQRRHLSPDAANRAIGMLEAGARQVDVAQMLNVSQSVVSRLSNRYQETGSVIERQRQGRPRPTTIREDRLLIREARRNPRSHCTLLRQELLHATGTSVTPRTVLNRIKETELRCRRPLRTVPLTHEHKRARLAWCEERLNWQNEWSTVMFTDESRIGLYSDRRTVRVWRAPGRRVDDRYVQEVHAFKGGTIMVWGGIFLGGRTELYVCERNMTSQIYEADIIDDIVDNYRYNLEPHFRFLDDNATPHRARHVTQRLQTLGIERLPLPARSPDLNPIEHAWDMLGRAFIEHQPPPGHLRDMRPLLPILWDNLDQEMLDRLILSMPRRVQECAQNRGGVTHY</sequence>
<comment type="subcellular location">
    <subcellularLocation>
        <location evidence="1">Nucleus</location>
    </subcellularLocation>
</comment>
<proteinExistence type="predicted"/>
<evidence type="ECO:0000256" key="1">
    <source>
        <dbReference type="ARBA" id="ARBA00004123"/>
    </source>
</evidence>
<dbReference type="GO" id="GO:0015074">
    <property type="term" value="P:DNA integration"/>
    <property type="evidence" value="ECO:0007669"/>
    <property type="project" value="InterPro"/>
</dbReference>
<reference evidence="4" key="1">
    <citation type="journal article" date="2023" name="G3 (Bethesda)">
        <title>Whole genome assemblies of Zophobas morio and Tenebrio molitor.</title>
        <authorList>
            <person name="Kaur S."/>
            <person name="Stinson S.A."/>
            <person name="diCenzo G.C."/>
        </authorList>
    </citation>
    <scope>NUCLEOTIDE SEQUENCE</scope>
    <source>
        <strain evidence="4">QUZm001</strain>
    </source>
</reference>
<dbReference type="GO" id="GO:0006313">
    <property type="term" value="P:DNA transposition"/>
    <property type="evidence" value="ECO:0007669"/>
    <property type="project" value="InterPro"/>
</dbReference>
<dbReference type="InterPro" id="IPR047655">
    <property type="entry name" value="Transpos_IS630-like"/>
</dbReference>
<gene>
    <name evidence="4" type="ORF">Zmor_005303</name>
</gene>
<dbReference type="InterPro" id="IPR036388">
    <property type="entry name" value="WH-like_DNA-bd_sf"/>
</dbReference>
<dbReference type="Pfam" id="PF01498">
    <property type="entry name" value="HTH_Tnp_Tc3_2"/>
    <property type="match status" value="1"/>
</dbReference>
<dbReference type="PANTHER" id="PTHR23022">
    <property type="entry name" value="TRANSPOSABLE ELEMENT-RELATED"/>
    <property type="match status" value="1"/>
</dbReference>